<feature type="non-terminal residue" evidence="1">
    <location>
        <position position="1"/>
    </location>
</feature>
<dbReference type="EMBL" id="LAZR01012820">
    <property type="protein sequence ID" value="KKM24944.1"/>
    <property type="molecule type" value="Genomic_DNA"/>
</dbReference>
<reference evidence="1" key="1">
    <citation type="journal article" date="2015" name="Nature">
        <title>Complex archaea that bridge the gap between prokaryotes and eukaryotes.</title>
        <authorList>
            <person name="Spang A."/>
            <person name="Saw J.H."/>
            <person name="Jorgensen S.L."/>
            <person name="Zaremba-Niedzwiedzka K."/>
            <person name="Martijn J."/>
            <person name="Lind A.E."/>
            <person name="van Eijk R."/>
            <person name="Schleper C."/>
            <person name="Guy L."/>
            <person name="Ettema T.J."/>
        </authorList>
    </citation>
    <scope>NUCLEOTIDE SEQUENCE</scope>
</reference>
<sequence length="81" mass="8949">NNWGGGSSTLGGRLLSMFDYLNDNIGGGEVDMASILTAMKDATPDEMQEFIAIVDGFRVAIWDRPYNETFYASLAHELKWG</sequence>
<protein>
    <submittedName>
        <fullName evidence="1">Uncharacterized protein</fullName>
    </submittedName>
</protein>
<comment type="caution">
    <text evidence="1">The sequence shown here is derived from an EMBL/GenBank/DDBJ whole genome shotgun (WGS) entry which is preliminary data.</text>
</comment>
<name>A0A0F9IXX4_9ZZZZ</name>
<gene>
    <name evidence="1" type="ORF">LCGC14_1600010</name>
</gene>
<dbReference type="AlphaFoldDB" id="A0A0F9IXX4"/>
<organism evidence="1">
    <name type="scientific">marine sediment metagenome</name>
    <dbReference type="NCBI Taxonomy" id="412755"/>
    <lineage>
        <taxon>unclassified sequences</taxon>
        <taxon>metagenomes</taxon>
        <taxon>ecological metagenomes</taxon>
    </lineage>
</organism>
<evidence type="ECO:0000313" key="1">
    <source>
        <dbReference type="EMBL" id="KKM24944.1"/>
    </source>
</evidence>
<accession>A0A0F9IXX4</accession>
<proteinExistence type="predicted"/>